<evidence type="ECO:0000313" key="3">
    <source>
        <dbReference type="Proteomes" id="UP001642464"/>
    </source>
</evidence>
<feature type="compositionally biased region" description="Acidic residues" evidence="1">
    <location>
        <begin position="457"/>
        <end position="477"/>
    </location>
</feature>
<sequence length="771" mass="83733">MSGTSLCKAPPTQPEAGIVKVLTPAAWLDFTSHIESMLAAGKRDSALVLWESVVEIFHALKDTFVELGVMRPHAVMNERTQKEWERALMRLAEEKTTHSEPSTILNAVKTWVELRTFMKARDRTVVEAVDLAAFIQDGTPGPSRALNALRWLSKAGSLQFNLTNIVLPTPKSNRQRKKQQAIVVEPPMLPFLEQAIAQCWEQSNPKWSALLSSWLIAVGVMRHQHLLRSEPVRLSRSTLHLWCEKGKQSSKRAAFHGRSQHTSPTALVGLQQCAGEAGGYPLASVSLAASSSALMVSDGHFLNANDAAKSCLKDMRKTPRISLRTPGAGWGRPLARSEGWDRSSIPDPAAMPVHYSGGKKATSMRVKHLAYQLGASLREHQSLDVITPSELEEAKAFVMPTVDRLVSQDMDTEWQGKLPAEQAKRPGSPPEQPRAAAKGLLPLAQEPAVPTEAPAEPAEEPQEEPDYDPPSETESEDLTVVAPAEVKAAPKPPSPPAGEIIKGIPPAAAKGRKRSAEQVAPAAPAKKVKESPVPAPATPAAEPSPAPPSATEETRFAMPPIPASFTAATEDQQWDRLATGAAGGGTLCRAVMLSEPWEESARWLKTQRDTDLPGLMRDQKHQYGSGEPLASAYMATERSSLRVQGFTSVPLCFHKQGADRAKRLTDPMTTTDILEAIAILAPTVIRSGSDAAWWRGTPLFIIAGWSERPPCGREILGGRANAYGRPGAQYLDQSSSERAGGLSREWESAPFPRGDPKEPWRTGFNQVRRSA</sequence>
<feature type="region of interest" description="Disordered" evidence="1">
    <location>
        <begin position="727"/>
        <end position="771"/>
    </location>
</feature>
<accession>A0ABP0PG90</accession>
<feature type="compositionally biased region" description="Pro residues" evidence="1">
    <location>
        <begin position="533"/>
        <end position="548"/>
    </location>
</feature>
<dbReference type="Proteomes" id="UP001642464">
    <property type="component" value="Unassembled WGS sequence"/>
</dbReference>
<evidence type="ECO:0000313" key="2">
    <source>
        <dbReference type="EMBL" id="CAK9074631.1"/>
    </source>
</evidence>
<protein>
    <submittedName>
        <fullName evidence="2">ATP-dependent Clp protease ATP-binding subunit clpA-like</fullName>
    </submittedName>
</protein>
<feature type="compositionally biased region" description="Low complexity" evidence="1">
    <location>
        <begin position="480"/>
        <end position="489"/>
    </location>
</feature>
<dbReference type="EMBL" id="CAXAMM010035669">
    <property type="protein sequence ID" value="CAK9074631.1"/>
    <property type="molecule type" value="Genomic_DNA"/>
</dbReference>
<evidence type="ECO:0000256" key="1">
    <source>
        <dbReference type="SAM" id="MobiDB-lite"/>
    </source>
</evidence>
<feature type="compositionally biased region" description="Low complexity" evidence="1">
    <location>
        <begin position="447"/>
        <end position="456"/>
    </location>
</feature>
<name>A0ABP0PG90_9DINO</name>
<organism evidence="2 3">
    <name type="scientific">Durusdinium trenchii</name>
    <dbReference type="NCBI Taxonomy" id="1381693"/>
    <lineage>
        <taxon>Eukaryota</taxon>
        <taxon>Sar</taxon>
        <taxon>Alveolata</taxon>
        <taxon>Dinophyceae</taxon>
        <taxon>Suessiales</taxon>
        <taxon>Symbiodiniaceae</taxon>
        <taxon>Durusdinium</taxon>
    </lineage>
</organism>
<proteinExistence type="predicted"/>
<comment type="caution">
    <text evidence="2">The sequence shown here is derived from an EMBL/GenBank/DDBJ whole genome shotgun (WGS) entry which is preliminary data.</text>
</comment>
<feature type="region of interest" description="Disordered" evidence="1">
    <location>
        <begin position="447"/>
        <end position="554"/>
    </location>
</feature>
<gene>
    <name evidence="2" type="ORF">SCF082_LOCUS36305</name>
</gene>
<reference evidence="2 3" key="1">
    <citation type="submission" date="2024-02" db="EMBL/GenBank/DDBJ databases">
        <authorList>
            <person name="Chen Y."/>
            <person name="Shah S."/>
            <person name="Dougan E. K."/>
            <person name="Thang M."/>
            <person name="Chan C."/>
        </authorList>
    </citation>
    <scope>NUCLEOTIDE SEQUENCE [LARGE SCALE GENOMIC DNA]</scope>
</reference>
<keyword evidence="3" id="KW-1185">Reference proteome</keyword>